<sequence>MRSMIIILNKESKSFFLCHAPIFSFITIFKHLSDLNLCASFSFQLRYNVITL</sequence>
<protein>
    <submittedName>
        <fullName evidence="1">Uncharacterized protein</fullName>
    </submittedName>
</protein>
<gene>
    <name evidence="1" type="ORF">DCAR_014510</name>
</gene>
<accession>A0A165XFQ4</accession>
<dbReference type="Gramene" id="KZM98128">
    <property type="protein sequence ID" value="KZM98128"/>
    <property type="gene ID" value="DCAR_014510"/>
</dbReference>
<organism evidence="1">
    <name type="scientific">Daucus carota subsp. sativus</name>
    <name type="common">Carrot</name>
    <dbReference type="NCBI Taxonomy" id="79200"/>
    <lineage>
        <taxon>Eukaryota</taxon>
        <taxon>Viridiplantae</taxon>
        <taxon>Streptophyta</taxon>
        <taxon>Embryophyta</taxon>
        <taxon>Tracheophyta</taxon>
        <taxon>Spermatophyta</taxon>
        <taxon>Magnoliopsida</taxon>
        <taxon>eudicotyledons</taxon>
        <taxon>Gunneridae</taxon>
        <taxon>Pentapetalae</taxon>
        <taxon>asterids</taxon>
        <taxon>campanulids</taxon>
        <taxon>Apiales</taxon>
        <taxon>Apiaceae</taxon>
        <taxon>Apioideae</taxon>
        <taxon>Scandiceae</taxon>
        <taxon>Daucinae</taxon>
        <taxon>Daucus</taxon>
        <taxon>Daucus sect. Daucus</taxon>
    </lineage>
</organism>
<dbReference type="AlphaFoldDB" id="A0A165XFQ4"/>
<dbReference type="EMBL" id="LNRQ01000004">
    <property type="protein sequence ID" value="KZM98128.1"/>
    <property type="molecule type" value="Genomic_DNA"/>
</dbReference>
<proteinExistence type="predicted"/>
<comment type="caution">
    <text evidence="1">The sequence shown here is derived from an EMBL/GenBank/DDBJ whole genome shotgun (WGS) entry which is preliminary data.</text>
</comment>
<evidence type="ECO:0000313" key="1">
    <source>
        <dbReference type="EMBL" id="KZM98128.1"/>
    </source>
</evidence>
<name>A0A165XFQ4_DAUCS</name>
<reference evidence="1" key="1">
    <citation type="journal article" date="2016" name="Nat. Genet.">
        <title>A high-quality carrot genome assembly provides new insights into carotenoid accumulation and asterid genome evolution.</title>
        <authorList>
            <person name="Iorizzo M."/>
            <person name="Ellison S."/>
            <person name="Senalik D."/>
            <person name="Zeng P."/>
            <person name="Satapoomin P."/>
            <person name="Huang J."/>
            <person name="Bowman M."/>
            <person name="Iovene M."/>
            <person name="Sanseverino W."/>
            <person name="Cavagnaro P."/>
            <person name="Yildiz M."/>
            <person name="Macko-Podgorni A."/>
            <person name="Moranska E."/>
            <person name="Grzebelus E."/>
            <person name="Grzebelus D."/>
            <person name="Ashrafi H."/>
            <person name="Zheng Z."/>
            <person name="Cheng S."/>
            <person name="Spooner D."/>
            <person name="Van Deynze A."/>
            <person name="Simon P."/>
        </authorList>
    </citation>
    <scope>NUCLEOTIDE SEQUENCE [LARGE SCALE GENOMIC DNA]</scope>
    <source>
        <tissue evidence="1">Leaf</tissue>
    </source>
</reference>